<protein>
    <submittedName>
        <fullName evidence="2">Uncharacterized protein</fullName>
    </submittedName>
</protein>
<sequence>MPQNPLFVEGRVGANRATGVTSALLERSGTCAASETLIESVSRSVGTQMQVSSVSPREQRTRRWPVVFTHAKQQLLLGRQQGLAQAVQIQNRGLEQRRSMIAIPGHRGRHTGSGEEGGCRKGED</sequence>
<organism evidence="2 3">
    <name type="scientific">Elysia crispata</name>
    <name type="common">lettuce slug</name>
    <dbReference type="NCBI Taxonomy" id="231223"/>
    <lineage>
        <taxon>Eukaryota</taxon>
        <taxon>Metazoa</taxon>
        <taxon>Spiralia</taxon>
        <taxon>Lophotrochozoa</taxon>
        <taxon>Mollusca</taxon>
        <taxon>Gastropoda</taxon>
        <taxon>Heterobranchia</taxon>
        <taxon>Euthyneura</taxon>
        <taxon>Panpulmonata</taxon>
        <taxon>Sacoglossa</taxon>
        <taxon>Placobranchoidea</taxon>
        <taxon>Plakobranchidae</taxon>
        <taxon>Elysia</taxon>
    </lineage>
</organism>
<proteinExistence type="predicted"/>
<name>A0AAE1EBT0_9GAST</name>
<accession>A0AAE1EBT0</accession>
<dbReference type="AlphaFoldDB" id="A0AAE1EBT0"/>
<evidence type="ECO:0000256" key="1">
    <source>
        <dbReference type="SAM" id="MobiDB-lite"/>
    </source>
</evidence>
<evidence type="ECO:0000313" key="2">
    <source>
        <dbReference type="EMBL" id="KAK3801721.1"/>
    </source>
</evidence>
<evidence type="ECO:0000313" key="3">
    <source>
        <dbReference type="Proteomes" id="UP001283361"/>
    </source>
</evidence>
<dbReference type="Proteomes" id="UP001283361">
    <property type="component" value="Unassembled WGS sequence"/>
</dbReference>
<feature type="region of interest" description="Disordered" evidence="1">
    <location>
        <begin position="100"/>
        <end position="124"/>
    </location>
</feature>
<reference evidence="2" key="1">
    <citation type="journal article" date="2023" name="G3 (Bethesda)">
        <title>A reference genome for the long-term kleptoplast-retaining sea slug Elysia crispata morphotype clarki.</title>
        <authorList>
            <person name="Eastman K.E."/>
            <person name="Pendleton A.L."/>
            <person name="Shaikh M.A."/>
            <person name="Suttiyut T."/>
            <person name="Ogas R."/>
            <person name="Tomko P."/>
            <person name="Gavelis G."/>
            <person name="Widhalm J.R."/>
            <person name="Wisecaver J.H."/>
        </authorList>
    </citation>
    <scope>NUCLEOTIDE SEQUENCE</scope>
    <source>
        <strain evidence="2">ECLA1</strain>
    </source>
</reference>
<keyword evidence="3" id="KW-1185">Reference proteome</keyword>
<comment type="caution">
    <text evidence="2">The sequence shown here is derived from an EMBL/GenBank/DDBJ whole genome shotgun (WGS) entry which is preliminary data.</text>
</comment>
<dbReference type="EMBL" id="JAWDGP010000286">
    <property type="protein sequence ID" value="KAK3801721.1"/>
    <property type="molecule type" value="Genomic_DNA"/>
</dbReference>
<gene>
    <name evidence="2" type="ORF">RRG08_033905</name>
</gene>